<accession>A0AAW1QZ55</accession>
<feature type="region of interest" description="Disordered" evidence="1">
    <location>
        <begin position="22"/>
        <end position="42"/>
    </location>
</feature>
<name>A0AAW1QZ55_9CHLO</name>
<reference evidence="2 3" key="1">
    <citation type="journal article" date="2024" name="Nat. Commun.">
        <title>Phylogenomics reveals the evolutionary origins of lichenization in chlorophyte algae.</title>
        <authorList>
            <person name="Puginier C."/>
            <person name="Libourel C."/>
            <person name="Otte J."/>
            <person name="Skaloud P."/>
            <person name="Haon M."/>
            <person name="Grisel S."/>
            <person name="Petersen M."/>
            <person name="Berrin J.G."/>
            <person name="Delaux P.M."/>
            <person name="Dal Grande F."/>
            <person name="Keller J."/>
        </authorList>
    </citation>
    <scope>NUCLEOTIDE SEQUENCE [LARGE SCALE GENOMIC DNA]</scope>
    <source>
        <strain evidence="2 3">SAG 245.80</strain>
    </source>
</reference>
<evidence type="ECO:0000313" key="3">
    <source>
        <dbReference type="Proteomes" id="UP001445335"/>
    </source>
</evidence>
<keyword evidence="3" id="KW-1185">Reference proteome</keyword>
<dbReference type="Proteomes" id="UP001445335">
    <property type="component" value="Unassembled WGS sequence"/>
</dbReference>
<organism evidence="2 3">
    <name type="scientific">Elliptochloris bilobata</name>
    <dbReference type="NCBI Taxonomy" id="381761"/>
    <lineage>
        <taxon>Eukaryota</taxon>
        <taxon>Viridiplantae</taxon>
        <taxon>Chlorophyta</taxon>
        <taxon>core chlorophytes</taxon>
        <taxon>Trebouxiophyceae</taxon>
        <taxon>Trebouxiophyceae incertae sedis</taxon>
        <taxon>Elliptochloris clade</taxon>
        <taxon>Elliptochloris</taxon>
    </lineage>
</organism>
<proteinExistence type="predicted"/>
<sequence length="66" mass="7067">MYVSRNEESRAQLPRYARYASRNTLQTPNAAPPAQAFQGGFPLQQGFAPPGAMLGVWPGAVPGHAL</sequence>
<dbReference type="AlphaFoldDB" id="A0AAW1QZ55"/>
<comment type="caution">
    <text evidence="2">The sequence shown here is derived from an EMBL/GenBank/DDBJ whole genome shotgun (WGS) entry which is preliminary data.</text>
</comment>
<dbReference type="EMBL" id="JALJOU010000063">
    <property type="protein sequence ID" value="KAK9826736.1"/>
    <property type="molecule type" value="Genomic_DNA"/>
</dbReference>
<gene>
    <name evidence="2" type="ORF">WJX81_002554</name>
</gene>
<evidence type="ECO:0000313" key="2">
    <source>
        <dbReference type="EMBL" id="KAK9826736.1"/>
    </source>
</evidence>
<protein>
    <submittedName>
        <fullName evidence="2">Uncharacterized protein</fullName>
    </submittedName>
</protein>
<evidence type="ECO:0000256" key="1">
    <source>
        <dbReference type="SAM" id="MobiDB-lite"/>
    </source>
</evidence>